<dbReference type="GO" id="GO:0003968">
    <property type="term" value="F:RNA-directed RNA polymerase activity"/>
    <property type="evidence" value="ECO:0007669"/>
    <property type="project" value="UniProtKB-KW"/>
</dbReference>
<evidence type="ECO:0000256" key="2">
    <source>
        <dbReference type="ARBA" id="ARBA00022679"/>
    </source>
</evidence>
<proteinExistence type="predicted"/>
<evidence type="ECO:0000313" key="4">
    <source>
        <dbReference type="EMBL" id="ALD89139.1"/>
    </source>
</evidence>
<evidence type="ECO:0000256" key="1">
    <source>
        <dbReference type="ARBA" id="ARBA00022484"/>
    </source>
</evidence>
<keyword evidence="2" id="KW-0808">Transferase</keyword>
<organism evidence="4 5">
    <name type="scientific">Sclerotinia sclerotiorum ourmia-like virus 2</name>
    <dbReference type="NCBI Taxonomy" id="1708390"/>
    <lineage>
        <taxon>Viruses</taxon>
        <taxon>Riboviria</taxon>
        <taxon>Orthornavirae</taxon>
        <taxon>Lenarviricota</taxon>
        <taxon>Miaviricetes</taxon>
        <taxon>Ourlivirales</taxon>
        <taxon>Botourmiaviridae</taxon>
        <taxon>Botoulivirus</taxon>
        <taxon>Botoulivirus alphasclerotiniae</taxon>
        <taxon>Sclerotinia botoulivirus 2</taxon>
    </lineage>
</organism>
<evidence type="ECO:0000256" key="3">
    <source>
        <dbReference type="ARBA" id="ARBA00022695"/>
    </source>
</evidence>
<evidence type="ECO:0000313" key="5">
    <source>
        <dbReference type="Proteomes" id="UP000296560"/>
    </source>
</evidence>
<dbReference type="Proteomes" id="UP000296560">
    <property type="component" value="Segment"/>
</dbReference>
<dbReference type="InterPro" id="IPR043502">
    <property type="entry name" value="DNA/RNA_pol_sf"/>
</dbReference>
<name>A0A0M5KKR6_9VIRU</name>
<dbReference type="RefSeq" id="YP_010084712.1">
    <property type="nucleotide sequence ID" value="NC_055145.1"/>
</dbReference>
<dbReference type="SUPFAM" id="SSF56672">
    <property type="entry name" value="DNA/RNA polymerases"/>
    <property type="match status" value="1"/>
</dbReference>
<dbReference type="EMBL" id="KP900929">
    <property type="protein sequence ID" value="ALD89139.1"/>
    <property type="molecule type" value="Genomic_RNA"/>
</dbReference>
<reference evidence="5" key="1">
    <citation type="journal article" date="2016" name="J. Virol.">
        <title>Identification of Diverse Mycoviruses through Metatranscriptomics Characterization of the Viromes of Five Major Fungal Plant Pathogens.</title>
        <authorList>
            <person name="Marzano S.-Y.L."/>
            <person name="Nelson B.D."/>
            <person name="Ajayi-Oyetunde O."/>
            <person name="Bradley C.A."/>
            <person name="Hughes T.J."/>
            <person name="Hartman G.L."/>
            <person name="Eastburn D.M."/>
            <person name="Domier L.L."/>
        </authorList>
    </citation>
    <scope>NUCLEOTIDE SEQUENCE [LARGE SCALE GENOMIC DNA]</scope>
</reference>
<accession>A0A0M5KKR6</accession>
<dbReference type="KEGG" id="vg:65099713"/>
<keyword evidence="3" id="KW-0548">Nucleotidyltransferase</keyword>
<keyword evidence="1 4" id="KW-0696">RNA-directed RNA polymerase</keyword>
<dbReference type="GeneID" id="65099713"/>
<feature type="non-terminal residue" evidence="4">
    <location>
        <position position="1"/>
    </location>
</feature>
<sequence length="621" mass="70018">KNQPAVKAGDCATIREEWESWCKFAQGRFKNDSPRGKRFAMALKGCKRIFDVECSPCDKIASADARSAWDKRVAEDCSDGDSLSKVFLPLLKSHVRELVSGWGAKLESARKDPSGIVACASDIYVPDQQGCLETRKLNGGTLATRPDEEDTRTESLGIVRRGCAKTKGKYRVVTMQSSYVKRVLRPVHNGLYNYISSFNWCVRGDVTRRDFEDVCASNDEEIISGDYSDATNNIYLPVVEAIVEVLSEDPDLTEEERRVLVGSFTNIRWVSKSGKLYPIKRGSMMGNLCSFPLLCLLNKACHDISSDLVYGVGVKRIVRINGDDCLFKGNRAMYATWRYVTHLFGLVVNESKTLVSHRWADLNSQTYDARRRRLISKPVLSFLLPPRHATGEILTSVLSGISSFRTEVKLWIVNCLMRHEISLRGFSLSGLSSFWVKVLVRRKWFRRMVMDGPATTITTVPGGREGVGIKPKVMTTDRPYPVTLGPPPHEKYYPVIDYCSSILTKSHVEAWTGVKILTPQVKLDRASFALRQKNPYPFPSHLRFVGVSVRWAFVWPSSLLQIVQDQYPWMLVSDKDCLVKKSIPDHPYLTLEHRIRVTRTVNPHPPYRRPGTVLSSGGVSV</sequence>
<keyword evidence="5" id="KW-1185">Reference proteome</keyword>
<protein>
    <submittedName>
        <fullName evidence="4">RNA-dependent RNA polymerase</fullName>
    </submittedName>
</protein>
<dbReference type="CDD" id="cd23183">
    <property type="entry name" value="ps-ssRNAv_Botourmiaviridae_RdRp"/>
    <property type="match status" value="1"/>
</dbReference>